<dbReference type="EMBL" id="JANAKD010000133">
    <property type="protein sequence ID" value="KAJ3497171.1"/>
    <property type="molecule type" value="Genomic_DNA"/>
</dbReference>
<dbReference type="Proteomes" id="UP001148737">
    <property type="component" value="Unassembled WGS sequence"/>
</dbReference>
<evidence type="ECO:0000313" key="2">
    <source>
        <dbReference type="Proteomes" id="UP001148737"/>
    </source>
</evidence>
<organism evidence="1 2">
    <name type="scientific">Lecanicillium saksenae</name>
    <dbReference type="NCBI Taxonomy" id="468837"/>
    <lineage>
        <taxon>Eukaryota</taxon>
        <taxon>Fungi</taxon>
        <taxon>Dikarya</taxon>
        <taxon>Ascomycota</taxon>
        <taxon>Pezizomycotina</taxon>
        <taxon>Sordariomycetes</taxon>
        <taxon>Hypocreomycetidae</taxon>
        <taxon>Hypocreales</taxon>
        <taxon>Cordycipitaceae</taxon>
        <taxon>Lecanicillium</taxon>
    </lineage>
</organism>
<comment type="caution">
    <text evidence="1">The sequence shown here is derived from an EMBL/GenBank/DDBJ whole genome shotgun (WGS) entry which is preliminary data.</text>
</comment>
<keyword evidence="2" id="KW-1185">Reference proteome</keyword>
<evidence type="ECO:0000313" key="1">
    <source>
        <dbReference type="EMBL" id="KAJ3497171.1"/>
    </source>
</evidence>
<sequence length="336" mass="37430">MHKKGSSETARGLLSSLNRLSMRPVSPSAQSPVPVAMPPENRARYEGMFSQECQGKPYLTGIEAAIIFLDSHLHKQVLSNIWEQADVTRDGRFSCDEFCQAMWLIDKERGNYPSMPQHQTGLHNAPPSNYQDPNSWAQPPAYSHQPHPSPQPSQFPYGVPPPLMQHQHPAAYNPATAYNPHAPQAIEKREMFEPMICQGCETGLVPGDTVYCCDECKDGVSTFCVLCNSSGKRCYHNVTPTKLEAGKDLKNEDKDGDFGFGLKCDGCKTKLKQGMLCWHCKRCFDPNFCKDCWKRRDKRCKHAGQGKVQLRRVGKSSVGTEQILDGLDTVGEILGG</sequence>
<accession>A0ACC1R3Q4</accession>
<proteinExistence type="predicted"/>
<protein>
    <submittedName>
        <fullName evidence="1">Uncharacterized protein</fullName>
    </submittedName>
</protein>
<name>A0ACC1R3Q4_9HYPO</name>
<reference evidence="1" key="1">
    <citation type="submission" date="2022-07" db="EMBL/GenBank/DDBJ databases">
        <title>Genome Sequence of Lecanicillium saksenae.</title>
        <authorList>
            <person name="Buettner E."/>
        </authorList>
    </citation>
    <scope>NUCLEOTIDE SEQUENCE</scope>
    <source>
        <strain evidence="1">VT-O1</strain>
    </source>
</reference>
<gene>
    <name evidence="1" type="ORF">NLG97_g2100</name>
</gene>